<feature type="region of interest" description="Disordered" evidence="3">
    <location>
        <begin position="1"/>
        <end position="25"/>
    </location>
</feature>
<dbReference type="GO" id="GO:0008143">
    <property type="term" value="F:poly(A) binding"/>
    <property type="evidence" value="ECO:0007669"/>
    <property type="project" value="TreeGrafter"/>
</dbReference>
<feature type="compositionally biased region" description="Low complexity" evidence="3">
    <location>
        <begin position="117"/>
        <end position="130"/>
    </location>
</feature>
<evidence type="ECO:0000313" key="6">
    <source>
        <dbReference type="Proteomes" id="UP000187209"/>
    </source>
</evidence>
<gene>
    <name evidence="5" type="ORF">SteCoe_31439</name>
</gene>
<evidence type="ECO:0000313" key="5">
    <source>
        <dbReference type="EMBL" id="OMJ70561.1"/>
    </source>
</evidence>
<dbReference type="PANTHER" id="PTHR23236">
    <property type="entry name" value="EUKARYOTIC TRANSLATION INITIATION FACTOR 4B/4H"/>
    <property type="match status" value="1"/>
</dbReference>
<dbReference type="AlphaFoldDB" id="A0A1R2B1A7"/>
<protein>
    <recommendedName>
        <fullName evidence="4">RRM domain-containing protein</fullName>
    </recommendedName>
</protein>
<organism evidence="5 6">
    <name type="scientific">Stentor coeruleus</name>
    <dbReference type="NCBI Taxonomy" id="5963"/>
    <lineage>
        <taxon>Eukaryota</taxon>
        <taxon>Sar</taxon>
        <taxon>Alveolata</taxon>
        <taxon>Ciliophora</taxon>
        <taxon>Postciliodesmatophora</taxon>
        <taxon>Heterotrichea</taxon>
        <taxon>Heterotrichida</taxon>
        <taxon>Stentoridae</taxon>
        <taxon>Stentor</taxon>
    </lineage>
</organism>
<comment type="caution">
    <text evidence="5">The sequence shown here is derived from an EMBL/GenBank/DDBJ whole genome shotgun (WGS) entry which is preliminary data.</text>
</comment>
<feature type="region of interest" description="Disordered" evidence="3">
    <location>
        <begin position="106"/>
        <end position="138"/>
    </location>
</feature>
<evidence type="ECO:0000259" key="4">
    <source>
        <dbReference type="PROSITE" id="PS50102"/>
    </source>
</evidence>
<dbReference type="EMBL" id="MPUH01001076">
    <property type="protein sequence ID" value="OMJ70561.1"/>
    <property type="molecule type" value="Genomic_DNA"/>
</dbReference>
<dbReference type="Gene3D" id="3.30.70.330">
    <property type="match status" value="1"/>
</dbReference>
<proteinExistence type="predicted"/>
<dbReference type="InterPro" id="IPR000504">
    <property type="entry name" value="RRM_dom"/>
</dbReference>
<dbReference type="Proteomes" id="UP000187209">
    <property type="component" value="Unassembled WGS sequence"/>
</dbReference>
<reference evidence="5 6" key="1">
    <citation type="submission" date="2016-11" db="EMBL/GenBank/DDBJ databases">
        <title>The macronuclear genome of Stentor coeruleus: a giant cell with tiny introns.</title>
        <authorList>
            <person name="Slabodnick M."/>
            <person name="Ruby J.G."/>
            <person name="Reiff S.B."/>
            <person name="Swart E.C."/>
            <person name="Gosai S."/>
            <person name="Prabakaran S."/>
            <person name="Witkowska E."/>
            <person name="Larue G.E."/>
            <person name="Fisher S."/>
            <person name="Freeman R.M."/>
            <person name="Gunawardena J."/>
            <person name="Chu W."/>
            <person name="Stover N.A."/>
            <person name="Gregory B.D."/>
            <person name="Nowacki M."/>
            <person name="Derisi J."/>
            <person name="Roy S.W."/>
            <person name="Marshall W.F."/>
            <person name="Sood P."/>
        </authorList>
    </citation>
    <scope>NUCLEOTIDE SEQUENCE [LARGE SCALE GENOMIC DNA]</scope>
    <source>
        <strain evidence="5">WM001</strain>
    </source>
</reference>
<dbReference type="InterPro" id="IPR012677">
    <property type="entry name" value="Nucleotide-bd_a/b_plait_sf"/>
</dbReference>
<dbReference type="InterPro" id="IPR035979">
    <property type="entry name" value="RBD_domain_sf"/>
</dbReference>
<evidence type="ECO:0000256" key="3">
    <source>
        <dbReference type="SAM" id="MobiDB-lite"/>
    </source>
</evidence>
<dbReference type="SUPFAM" id="SSF54928">
    <property type="entry name" value="RNA-binding domain, RBD"/>
    <property type="match status" value="1"/>
</dbReference>
<evidence type="ECO:0000256" key="1">
    <source>
        <dbReference type="ARBA" id="ARBA00022884"/>
    </source>
</evidence>
<keyword evidence="6" id="KW-1185">Reference proteome</keyword>
<sequence length="138" mass="16215">MENEEKKVESKEEVEEVENVTNEADERDKRSIFIGNVDYSTSTEELRNLFKECGAIERVTIPTDKFSGQPKGYAYLEFVDVSSVSKAESVNDKNFKGRKLKVLPKRNNIPKIKPRSSRPFMRRSYSYSRPRYSRYRPY</sequence>
<dbReference type="CDD" id="cd12306">
    <property type="entry name" value="RRM_II_PABPs"/>
    <property type="match status" value="1"/>
</dbReference>
<feature type="compositionally biased region" description="Basic and acidic residues" evidence="3">
    <location>
        <begin position="1"/>
        <end position="11"/>
    </location>
</feature>
<evidence type="ECO:0000256" key="2">
    <source>
        <dbReference type="PROSITE-ProRule" id="PRU00176"/>
    </source>
</evidence>
<dbReference type="PANTHER" id="PTHR23236:SF92">
    <property type="entry name" value="POLYADENYLATE-BINDING PROTEIN 1"/>
    <property type="match status" value="1"/>
</dbReference>
<accession>A0A1R2B1A7</accession>
<dbReference type="OrthoDB" id="4726at2759"/>
<feature type="domain" description="RRM" evidence="4">
    <location>
        <begin position="30"/>
        <end position="107"/>
    </location>
</feature>
<dbReference type="SMART" id="SM00360">
    <property type="entry name" value="RRM"/>
    <property type="match status" value="1"/>
</dbReference>
<dbReference type="Pfam" id="PF00076">
    <property type="entry name" value="RRM_1"/>
    <property type="match status" value="1"/>
</dbReference>
<dbReference type="PROSITE" id="PS50102">
    <property type="entry name" value="RRM"/>
    <property type="match status" value="1"/>
</dbReference>
<name>A0A1R2B1A7_9CILI</name>
<keyword evidence="1 2" id="KW-0694">RNA-binding</keyword>